<name>A0A183K5Z7_9TREM</name>
<dbReference type="AlphaFoldDB" id="A0A183K5Z7"/>
<reference evidence="3" key="1">
    <citation type="submission" date="2016-06" db="UniProtKB">
        <authorList>
            <consortium name="WormBaseParasite"/>
        </authorList>
    </citation>
    <scope>IDENTIFICATION</scope>
</reference>
<evidence type="ECO:0000313" key="3">
    <source>
        <dbReference type="WBParaSite" id="SCUD_0001042201-mRNA-1"/>
    </source>
</evidence>
<dbReference type="Proteomes" id="UP000279833">
    <property type="component" value="Unassembled WGS sequence"/>
</dbReference>
<accession>A0A183K5Z7</accession>
<organism evidence="3">
    <name type="scientific">Schistosoma curassoni</name>
    <dbReference type="NCBI Taxonomy" id="6186"/>
    <lineage>
        <taxon>Eukaryota</taxon>
        <taxon>Metazoa</taxon>
        <taxon>Spiralia</taxon>
        <taxon>Lophotrochozoa</taxon>
        <taxon>Platyhelminthes</taxon>
        <taxon>Trematoda</taxon>
        <taxon>Digenea</taxon>
        <taxon>Strigeidida</taxon>
        <taxon>Schistosomatoidea</taxon>
        <taxon>Schistosomatidae</taxon>
        <taxon>Schistosoma</taxon>
    </lineage>
</organism>
<dbReference type="EMBL" id="UZAK01033774">
    <property type="protein sequence ID" value="VDP39817.1"/>
    <property type="molecule type" value="Genomic_DNA"/>
</dbReference>
<reference evidence="1 2" key="2">
    <citation type="submission" date="2018-11" db="EMBL/GenBank/DDBJ databases">
        <authorList>
            <consortium name="Pathogen Informatics"/>
        </authorList>
    </citation>
    <scope>NUCLEOTIDE SEQUENCE [LARGE SCALE GENOMIC DNA]</scope>
    <source>
        <strain evidence="1">Dakar</strain>
        <strain evidence="2">Dakar, Senegal</strain>
    </source>
</reference>
<proteinExistence type="predicted"/>
<evidence type="ECO:0000313" key="2">
    <source>
        <dbReference type="Proteomes" id="UP000279833"/>
    </source>
</evidence>
<dbReference type="WBParaSite" id="SCUD_0001042201-mRNA-1">
    <property type="protein sequence ID" value="SCUD_0001042201-mRNA-1"/>
    <property type="gene ID" value="SCUD_0001042201"/>
</dbReference>
<gene>
    <name evidence="1" type="ORF">SCUD_LOCUS10422</name>
</gene>
<evidence type="ECO:0000313" key="1">
    <source>
        <dbReference type="EMBL" id="VDP39817.1"/>
    </source>
</evidence>
<sequence length="68" mass="7766">MKDSADIQLPDRQTGFRVDRSCADQITILRIIVEQSIEGNSSLYINLIDHEKASDVVDELSRTVFRDK</sequence>
<protein>
    <submittedName>
        <fullName evidence="3">Reverse transcriptase domain-containing protein</fullName>
    </submittedName>
</protein>
<keyword evidence="2" id="KW-1185">Reference proteome</keyword>